<dbReference type="AlphaFoldDB" id="X0SGY1"/>
<organism evidence="1">
    <name type="scientific">marine sediment metagenome</name>
    <dbReference type="NCBI Taxonomy" id="412755"/>
    <lineage>
        <taxon>unclassified sequences</taxon>
        <taxon>metagenomes</taxon>
        <taxon>ecological metagenomes</taxon>
    </lineage>
</organism>
<comment type="caution">
    <text evidence="1">The sequence shown here is derived from an EMBL/GenBank/DDBJ whole genome shotgun (WGS) entry which is preliminary data.</text>
</comment>
<accession>X0SGY1</accession>
<gene>
    <name evidence="1" type="ORF">S01H1_17808</name>
</gene>
<feature type="non-terminal residue" evidence="1">
    <location>
        <position position="58"/>
    </location>
</feature>
<proteinExistence type="predicted"/>
<name>X0SGY1_9ZZZZ</name>
<sequence>MNFKCGKCGIVYEFEDFIKLEQEQAVDDDPDYGTISVCKCGYRFTKDWMRLTTNIQKS</sequence>
<evidence type="ECO:0000313" key="1">
    <source>
        <dbReference type="EMBL" id="GAF75142.1"/>
    </source>
</evidence>
<reference evidence="1" key="1">
    <citation type="journal article" date="2014" name="Front. Microbiol.">
        <title>High frequency of phylogenetically diverse reductive dehalogenase-homologous genes in deep subseafloor sedimentary metagenomes.</title>
        <authorList>
            <person name="Kawai M."/>
            <person name="Futagami T."/>
            <person name="Toyoda A."/>
            <person name="Takaki Y."/>
            <person name="Nishi S."/>
            <person name="Hori S."/>
            <person name="Arai W."/>
            <person name="Tsubouchi T."/>
            <person name="Morono Y."/>
            <person name="Uchiyama I."/>
            <person name="Ito T."/>
            <person name="Fujiyama A."/>
            <person name="Inagaki F."/>
            <person name="Takami H."/>
        </authorList>
    </citation>
    <scope>NUCLEOTIDE SEQUENCE</scope>
    <source>
        <strain evidence="1">Expedition CK06-06</strain>
    </source>
</reference>
<dbReference type="EMBL" id="BARS01009472">
    <property type="protein sequence ID" value="GAF75142.1"/>
    <property type="molecule type" value="Genomic_DNA"/>
</dbReference>
<protein>
    <submittedName>
        <fullName evidence="1">Uncharacterized protein</fullName>
    </submittedName>
</protein>